<evidence type="ECO:0000313" key="16">
    <source>
        <dbReference type="Proteomes" id="UP000322234"/>
    </source>
</evidence>
<dbReference type="PROSITE" id="PS51030">
    <property type="entry name" value="NUCLEAR_REC_DBD_2"/>
    <property type="match status" value="1"/>
</dbReference>
<dbReference type="InterPro" id="IPR035500">
    <property type="entry name" value="NHR-like_dom_sf"/>
</dbReference>
<sequence length="1355" mass="153507">MFEAQIEIIPCKICGDKSSGIHYGVITCEGCKGFFRRSQQSNATYSCPRQKNCLIDRTSRNRCQHCRLQKCLAVGMSRDAVKFGRMSKKQRDSLYAEVQKHRMQQQQRDHQQQPGEAEPLTPTYNISANGLTELHDDLSNYIDGHTPEGSKADSAVSSFYLDIQPSPDQSGLDINGIKPEPICDYTPASGFFPYCSFTNGETSPTVSMAELEHLAQNISKSHLETCQYLREELQQITWQTFLQEEIENYQNKQREVMWQLCAIKITEAIQYVVEFAKRIDGFMELCQNDQIVLLKAGSLEVVFIRMCRAFDSQNNTVYFDGKYASPDVFKSLGCEDFISFVFEFGKSLCSMHLTEDEIALFSAFVLMSADRSWLQEKVKIEKLQQKIQLALQHVLQKNHREDGILTKLICKVSTLRALCGRHTEKLMAFKAIYPDIVRLHFPPLYKELFTSEFEPAMQIDGPSLGKSVEGGFSRNRDVSPKNGLKTFFSRENYKDQSMAPSLKELCILSSRRIGENLNASAGSVENEPTVNSAAQAKEKVKTTVGMVLLPKPRVPYPRFSRFSQREQRNYVDLLVKYAKVPPNSKTVGINKNDYLQYLEMKKHVNEEVTEFLKFLQNSAKKCAQDYNMLSDDACLVTEQILKACIEQVKKYPEFYTLHEVTSLMGFFPFRIEMGFKLEKTLLALGSVKYVKTVFPSMPAKLQLSKDTIPAIETPEQIAAAMHYDISEDPNAEKLVARYHPQIALTSQSLFTLLNNHGPSYKEQWEIPVCIQVIPVAGSKPIKVIYINSPLPQKKMTMRERNQIFHEVPLKFMMSKNTSVPVSAVFMDKPEEYISEMDISYEVNECRKIETLENLDLEFDDDVTELETFGATTTKPSKSPSPASTSTVAPMTDTLTAPSIADTSEAPTSPDISAHSRSLSQILMEQLQKEKQLVTGMIDSGPEESKNKDDQRFIPCGEKVSNSDKPLVQDSDLKTSDPLQLESSMEIETSSKNDMATEMESVDERVNVLENTDTNSKEKTVTSEAANTEDVVLDSSDTDEDCLIIDMECQSNSHGKTAEVGSNLSSKPASLNSSSGQTSTGNQTNSTCPEESCVLKKPIKRVYKKFDPVGEILKMQDELLKPISRKIPELPLMNSENSKQPPISEQPSAPSDACSWPKSIWPSAFQKPKGRLPYELQDYVEDTSEYVAPQEGNFVYKLFSLQDLLLLVRCSVQRIETRPRSKKRKKIRRQFPVYVLPKVEYQACYGVEALTESELCRLWTESLLHSNSSFYVGHIDAFTSKLFLLEEITSEELKEKLSALKISSLFNILQHILRKLSRLVGQECLPEATGIQFPWKRKACLLSKLKMKEWLRVKEK</sequence>
<dbReference type="Gene3D" id="1.10.565.10">
    <property type="entry name" value="Retinoid X Receptor"/>
    <property type="match status" value="1"/>
</dbReference>
<gene>
    <name evidence="15" type="ORF">E5288_WYG006560</name>
</gene>
<evidence type="ECO:0000256" key="1">
    <source>
        <dbReference type="ARBA" id="ARBA00004123"/>
    </source>
</evidence>
<evidence type="ECO:0000256" key="7">
    <source>
        <dbReference type="ARBA" id="ARBA00023015"/>
    </source>
</evidence>
<name>A0A6B0R7S3_9CETA</name>
<dbReference type="GO" id="GO:0045945">
    <property type="term" value="P:positive regulation of transcription by RNA polymerase III"/>
    <property type="evidence" value="ECO:0007669"/>
    <property type="project" value="TreeGrafter"/>
</dbReference>
<dbReference type="GO" id="GO:0042796">
    <property type="term" value="P:snRNA transcription by RNA polymerase III"/>
    <property type="evidence" value="ECO:0007669"/>
    <property type="project" value="TreeGrafter"/>
</dbReference>
<dbReference type="InterPro" id="IPR013088">
    <property type="entry name" value="Znf_NHR/GATA"/>
</dbReference>
<dbReference type="InterPro" id="IPR044101">
    <property type="entry name" value="NR_DBD_ROR"/>
</dbReference>
<evidence type="ECO:0000256" key="11">
    <source>
        <dbReference type="ARBA" id="ARBA00023242"/>
    </source>
</evidence>
<dbReference type="PRINTS" id="PR00047">
    <property type="entry name" value="STROIDFINGER"/>
</dbReference>
<dbReference type="SUPFAM" id="SSF48508">
    <property type="entry name" value="Nuclear receptor ligand-binding domain"/>
    <property type="match status" value="1"/>
</dbReference>
<evidence type="ECO:0000256" key="2">
    <source>
        <dbReference type="ARBA" id="ARBA00008092"/>
    </source>
</evidence>
<feature type="compositionally biased region" description="Polar residues" evidence="12">
    <location>
        <begin position="1133"/>
        <end position="1148"/>
    </location>
</feature>
<protein>
    <recommendedName>
        <fullName evidence="17">Nuclear receptor ROR-alpha</fullName>
    </recommendedName>
</protein>
<dbReference type="PANTHER" id="PTHR14633">
    <property type="entry name" value="LITTLE ELONGATION COMPLEX SUBUNIT 2"/>
    <property type="match status" value="1"/>
</dbReference>
<dbReference type="PANTHER" id="PTHR14633:SF3">
    <property type="entry name" value="LITTLE ELONGATION COMPLEX SUBUNIT 2"/>
    <property type="match status" value="1"/>
</dbReference>
<comment type="caution">
    <text evidence="15">The sequence shown here is derived from an EMBL/GenBank/DDBJ whole genome shotgun (WGS) entry which is preliminary data.</text>
</comment>
<dbReference type="EMBL" id="VBQZ03000031">
    <property type="protein sequence ID" value="MXQ86248.1"/>
    <property type="molecule type" value="Genomic_DNA"/>
</dbReference>
<dbReference type="Pfam" id="PF00105">
    <property type="entry name" value="zf-C4"/>
    <property type="match status" value="1"/>
</dbReference>
<keyword evidence="16" id="KW-1185">Reference proteome</keyword>
<keyword evidence="10" id="KW-0675">Receptor</keyword>
<feature type="region of interest" description="Disordered" evidence="12">
    <location>
        <begin position="1131"/>
        <end position="1152"/>
    </location>
</feature>
<dbReference type="Gene3D" id="3.30.50.10">
    <property type="entry name" value="Erythroid Transcription Factor GATA-1, subunit A"/>
    <property type="match status" value="1"/>
</dbReference>
<dbReference type="InterPro" id="IPR001723">
    <property type="entry name" value="Nuclear_hrmn_rcpt"/>
</dbReference>
<keyword evidence="7" id="KW-0805">Transcription regulation</keyword>
<evidence type="ECO:0008006" key="17">
    <source>
        <dbReference type="Google" id="ProtNLM"/>
    </source>
</evidence>
<dbReference type="PROSITE" id="PS51843">
    <property type="entry name" value="NR_LBD"/>
    <property type="match status" value="1"/>
</dbReference>
<feature type="compositionally biased region" description="Basic and acidic residues" evidence="12">
    <location>
        <begin position="942"/>
        <end position="951"/>
    </location>
</feature>
<dbReference type="InterPro" id="IPR001628">
    <property type="entry name" value="Znf_hrmn_rcpt"/>
</dbReference>
<dbReference type="SUPFAM" id="SSF57716">
    <property type="entry name" value="Glucocorticoid receptor-like (DNA-binding domain)"/>
    <property type="match status" value="1"/>
</dbReference>
<accession>A0A6B0R7S3</accession>
<dbReference type="CDD" id="cd06968">
    <property type="entry name" value="NR_DBD_ROR"/>
    <property type="match status" value="1"/>
</dbReference>
<keyword evidence="8" id="KW-0238">DNA-binding</keyword>
<organism evidence="15 16">
    <name type="scientific">Bos mutus</name>
    <name type="common">wild yak</name>
    <dbReference type="NCBI Taxonomy" id="72004"/>
    <lineage>
        <taxon>Eukaryota</taxon>
        <taxon>Metazoa</taxon>
        <taxon>Chordata</taxon>
        <taxon>Craniata</taxon>
        <taxon>Vertebrata</taxon>
        <taxon>Euteleostomi</taxon>
        <taxon>Mammalia</taxon>
        <taxon>Eutheria</taxon>
        <taxon>Laurasiatheria</taxon>
        <taxon>Artiodactyla</taxon>
        <taxon>Ruminantia</taxon>
        <taxon>Pecora</taxon>
        <taxon>Bovidae</taxon>
        <taxon>Bovinae</taxon>
        <taxon>Bos</taxon>
    </lineage>
</organism>
<evidence type="ECO:0000313" key="15">
    <source>
        <dbReference type="EMBL" id="MXQ86248.1"/>
    </source>
</evidence>
<dbReference type="PROSITE" id="PS00031">
    <property type="entry name" value="NUCLEAR_REC_DBD_1"/>
    <property type="match status" value="1"/>
</dbReference>
<feature type="compositionally biased region" description="Low complexity" evidence="12">
    <location>
        <begin position="1061"/>
        <end position="1086"/>
    </location>
</feature>
<evidence type="ECO:0000256" key="5">
    <source>
        <dbReference type="ARBA" id="ARBA00022771"/>
    </source>
</evidence>
<keyword evidence="5" id="KW-0863">Zinc-finger</keyword>
<feature type="region of interest" description="Disordered" evidence="12">
    <location>
        <begin position="868"/>
        <end position="889"/>
    </location>
</feature>
<dbReference type="Pfam" id="PF10505">
    <property type="entry name" value="NARG2_C"/>
    <property type="match status" value="1"/>
</dbReference>
<dbReference type="FunFam" id="3.30.50.10:FF:000003">
    <property type="entry name" value="Nuclear orphan receptor ROR-beta"/>
    <property type="match status" value="1"/>
</dbReference>
<dbReference type="Proteomes" id="UP000322234">
    <property type="component" value="Unassembled WGS sequence"/>
</dbReference>
<feature type="region of interest" description="Disordered" evidence="12">
    <location>
        <begin position="94"/>
        <end position="120"/>
    </location>
</feature>
<feature type="domain" description="Nuclear receptor" evidence="13">
    <location>
        <begin position="8"/>
        <end position="83"/>
    </location>
</feature>
<dbReference type="GO" id="GO:0043565">
    <property type="term" value="F:sequence-specific DNA binding"/>
    <property type="evidence" value="ECO:0007669"/>
    <property type="project" value="InterPro"/>
</dbReference>
<dbReference type="FunFam" id="1.10.565.10:FF:000005">
    <property type="entry name" value="Nuclear orphan receptor ROR-beta"/>
    <property type="match status" value="1"/>
</dbReference>
<dbReference type="GO" id="GO:0008270">
    <property type="term" value="F:zinc ion binding"/>
    <property type="evidence" value="ECO:0007669"/>
    <property type="project" value="UniProtKB-KW"/>
</dbReference>
<dbReference type="PRINTS" id="PR01293">
    <property type="entry name" value="RORNUCRECPTR"/>
</dbReference>
<dbReference type="GO" id="GO:0042795">
    <property type="term" value="P:snRNA transcription by RNA polymerase II"/>
    <property type="evidence" value="ECO:0007669"/>
    <property type="project" value="TreeGrafter"/>
</dbReference>
<evidence type="ECO:0000256" key="9">
    <source>
        <dbReference type="ARBA" id="ARBA00023163"/>
    </source>
</evidence>
<keyword evidence="6" id="KW-0862">Zinc</keyword>
<dbReference type="GO" id="GO:0008023">
    <property type="term" value="C:transcription elongation factor complex"/>
    <property type="evidence" value="ECO:0007669"/>
    <property type="project" value="InterPro"/>
</dbReference>
<comment type="similarity">
    <text evidence="2">Belongs to the nuclear hormone receptor family. NR1 subfamily.</text>
</comment>
<evidence type="ECO:0000259" key="13">
    <source>
        <dbReference type="PROSITE" id="PS51030"/>
    </source>
</evidence>
<keyword evidence="3" id="KW-0217">Developmental protein</keyword>
<evidence type="ECO:0000256" key="4">
    <source>
        <dbReference type="ARBA" id="ARBA00022723"/>
    </source>
</evidence>
<dbReference type="PRINTS" id="PR00398">
    <property type="entry name" value="STRDHORMONER"/>
</dbReference>
<dbReference type="InterPro" id="IPR000536">
    <property type="entry name" value="Nucl_hrmn_rcpt_lig-bd"/>
</dbReference>
<evidence type="ECO:0000256" key="10">
    <source>
        <dbReference type="ARBA" id="ARBA00023170"/>
    </source>
</evidence>
<comment type="subcellular location">
    <subcellularLocation>
        <location evidence="1">Nucleus</location>
    </subcellularLocation>
</comment>
<evidence type="ECO:0000256" key="6">
    <source>
        <dbReference type="ARBA" id="ARBA00022833"/>
    </source>
</evidence>
<evidence type="ECO:0000256" key="8">
    <source>
        <dbReference type="ARBA" id="ARBA00023125"/>
    </source>
</evidence>
<feature type="region of interest" description="Disordered" evidence="12">
    <location>
        <begin position="937"/>
        <end position="978"/>
    </location>
</feature>
<reference evidence="15" key="1">
    <citation type="submission" date="2019-10" db="EMBL/GenBank/DDBJ databases">
        <title>The sequence and de novo assembly of the wild yak genome.</title>
        <authorList>
            <person name="Liu Y."/>
        </authorList>
    </citation>
    <scope>NUCLEOTIDE SEQUENCE [LARGE SCALE GENOMIC DNA]</scope>
    <source>
        <strain evidence="15">WY2019</strain>
    </source>
</reference>
<dbReference type="InterPro" id="IPR003079">
    <property type="entry name" value="ROR_rcpt"/>
</dbReference>
<feature type="compositionally biased region" description="Low complexity" evidence="12">
    <location>
        <begin position="870"/>
        <end position="886"/>
    </location>
</feature>
<dbReference type="SMART" id="SM00430">
    <property type="entry name" value="HOLI"/>
    <property type="match status" value="1"/>
</dbReference>
<dbReference type="Pfam" id="PF00104">
    <property type="entry name" value="Hormone_recep"/>
    <property type="match status" value="1"/>
</dbReference>
<keyword evidence="9" id="KW-0804">Transcription</keyword>
<evidence type="ECO:0000259" key="14">
    <source>
        <dbReference type="PROSITE" id="PS51843"/>
    </source>
</evidence>
<dbReference type="CDD" id="cd06939">
    <property type="entry name" value="NR_LBD_ROR_like"/>
    <property type="match status" value="1"/>
</dbReference>
<evidence type="ECO:0000256" key="3">
    <source>
        <dbReference type="ARBA" id="ARBA00022473"/>
    </source>
</evidence>
<dbReference type="SMART" id="SM00399">
    <property type="entry name" value="ZnF_C4"/>
    <property type="match status" value="1"/>
</dbReference>
<dbReference type="GO" id="GO:0004879">
    <property type="term" value="F:nuclear receptor activity"/>
    <property type="evidence" value="ECO:0007669"/>
    <property type="project" value="InterPro"/>
</dbReference>
<dbReference type="InterPro" id="IPR019535">
    <property type="entry name" value="ICE2_C"/>
</dbReference>
<feature type="region of interest" description="Disordered" evidence="12">
    <location>
        <begin position="1053"/>
        <end position="1089"/>
    </location>
</feature>
<evidence type="ECO:0000256" key="12">
    <source>
        <dbReference type="SAM" id="MobiDB-lite"/>
    </source>
</evidence>
<feature type="domain" description="NR LBD" evidence="14">
    <location>
        <begin position="210"/>
        <end position="448"/>
    </location>
</feature>
<keyword evidence="4" id="KW-0479">Metal-binding</keyword>
<proteinExistence type="inferred from homology"/>
<keyword evidence="11" id="KW-0539">Nucleus</keyword>